<dbReference type="SUPFAM" id="SSF50199">
    <property type="entry name" value="Staphylococcal nuclease"/>
    <property type="match status" value="1"/>
</dbReference>
<dbReference type="AlphaFoldDB" id="A0A7W1WUB2"/>
<dbReference type="GO" id="GO:0003676">
    <property type="term" value="F:nucleic acid binding"/>
    <property type="evidence" value="ECO:0007669"/>
    <property type="project" value="InterPro"/>
</dbReference>
<dbReference type="Pfam" id="PF00565">
    <property type="entry name" value="SNase"/>
    <property type="match status" value="1"/>
</dbReference>
<dbReference type="GO" id="GO:0004519">
    <property type="term" value="F:endonuclease activity"/>
    <property type="evidence" value="ECO:0007669"/>
    <property type="project" value="UniProtKB-KW"/>
</dbReference>
<evidence type="ECO:0000313" key="5">
    <source>
        <dbReference type="EMBL" id="MBA4496195.1"/>
    </source>
</evidence>
<dbReference type="Proteomes" id="UP000535491">
    <property type="component" value="Unassembled WGS sequence"/>
</dbReference>
<dbReference type="PANTHER" id="PTHR12302">
    <property type="entry name" value="EBNA2 BINDING PROTEIN P100"/>
    <property type="match status" value="1"/>
</dbReference>
<dbReference type="EMBL" id="JACEIQ010000026">
    <property type="protein sequence ID" value="MBA4496195.1"/>
    <property type="molecule type" value="Genomic_DNA"/>
</dbReference>
<keyword evidence="6" id="KW-1185">Reference proteome</keyword>
<dbReference type="InterPro" id="IPR002071">
    <property type="entry name" value="Thermonucl_AS"/>
</dbReference>
<evidence type="ECO:0000256" key="1">
    <source>
        <dbReference type="ARBA" id="ARBA00022722"/>
    </source>
</evidence>
<dbReference type="SMART" id="SM00318">
    <property type="entry name" value="SNc"/>
    <property type="match status" value="1"/>
</dbReference>
<comment type="caution">
    <text evidence="5">The sequence shown here is derived from an EMBL/GenBank/DDBJ whole genome shotgun (WGS) entry which is preliminary data.</text>
</comment>
<feature type="domain" description="TNase-like" evidence="4">
    <location>
        <begin position="31"/>
        <end position="165"/>
    </location>
</feature>
<dbReference type="InterPro" id="IPR035437">
    <property type="entry name" value="SNase_OB-fold_sf"/>
</dbReference>
<reference evidence="5 6" key="1">
    <citation type="submission" date="2020-07" db="EMBL/GenBank/DDBJ databases">
        <authorList>
            <person name="Feng H."/>
        </authorList>
    </citation>
    <scope>NUCLEOTIDE SEQUENCE [LARGE SCALE GENOMIC DNA]</scope>
    <source>
        <strain evidence="6">s-10</strain>
    </source>
</reference>
<dbReference type="GO" id="GO:0016787">
    <property type="term" value="F:hydrolase activity"/>
    <property type="evidence" value="ECO:0007669"/>
    <property type="project" value="UniProtKB-KW"/>
</dbReference>
<dbReference type="InterPro" id="IPR035451">
    <property type="entry name" value="Ada-like_dom_sf"/>
</dbReference>
<evidence type="ECO:0000256" key="2">
    <source>
        <dbReference type="ARBA" id="ARBA00022759"/>
    </source>
</evidence>
<dbReference type="SUPFAM" id="SSF57884">
    <property type="entry name" value="Ada DNA repair protein, N-terminal domain (N-Ada 10)"/>
    <property type="match status" value="1"/>
</dbReference>
<proteinExistence type="predicted"/>
<keyword evidence="2" id="KW-0255">Endonuclease</keyword>
<evidence type="ECO:0000313" key="6">
    <source>
        <dbReference type="Proteomes" id="UP000535491"/>
    </source>
</evidence>
<dbReference type="Gene3D" id="2.40.50.90">
    <property type="match status" value="1"/>
</dbReference>
<dbReference type="PROSITE" id="PS01123">
    <property type="entry name" value="TNASE_1"/>
    <property type="match status" value="1"/>
</dbReference>
<dbReference type="CDD" id="cd00175">
    <property type="entry name" value="SNc"/>
    <property type="match status" value="1"/>
</dbReference>
<dbReference type="PROSITE" id="PS50830">
    <property type="entry name" value="TNASE_3"/>
    <property type="match status" value="1"/>
</dbReference>
<sequence>MRVWVRLISFVVLFALSVVIVGCSQDLPGNKKISARVVEVIDGDTVKVKLDGEEETVRMLLIDTPETNHREKGEQPFGSQAKRFVTKLLPPGKEVLLEKGENERDKYGRLLAYLYLDEQTSVQQLLLERGLARVAYVFEPDAKYEDFYRQLENSAKKKSLGIWSVRDYARADGFHPEAVEAEAQFVASKNSAVYHKISCSAAKQIKRKNRVFFRTEQEAIASGRHRSQSECRANTR</sequence>
<dbReference type="PROSITE" id="PS51257">
    <property type="entry name" value="PROKAR_LIPOPROTEIN"/>
    <property type="match status" value="1"/>
</dbReference>
<gene>
    <name evidence="5" type="ORF">H1191_18155</name>
</gene>
<evidence type="ECO:0000256" key="3">
    <source>
        <dbReference type="ARBA" id="ARBA00022801"/>
    </source>
</evidence>
<name>A0A7W1WUB2_9BACL</name>
<dbReference type="InterPro" id="IPR016071">
    <property type="entry name" value="Staphylococal_nuclease_OB-fold"/>
</dbReference>
<dbReference type="RefSeq" id="WP_181754394.1">
    <property type="nucleotide sequence ID" value="NZ_JACEIQ010000026.1"/>
</dbReference>
<dbReference type="Gene3D" id="3.40.10.10">
    <property type="entry name" value="DNA Methylphosphotriester Repair Domain"/>
    <property type="match status" value="1"/>
</dbReference>
<protein>
    <submittedName>
        <fullName evidence="5">Thermonuclease family protein</fullName>
    </submittedName>
</protein>
<keyword evidence="3" id="KW-0378">Hydrolase</keyword>
<evidence type="ECO:0000259" key="4">
    <source>
        <dbReference type="PROSITE" id="PS50830"/>
    </source>
</evidence>
<keyword evidence="1" id="KW-0540">Nuclease</keyword>
<accession>A0A7W1WUB2</accession>
<organism evidence="5 6">
    <name type="scientific">Paenactinomyces guangxiensis</name>
    <dbReference type="NCBI Taxonomy" id="1490290"/>
    <lineage>
        <taxon>Bacteria</taxon>
        <taxon>Bacillati</taxon>
        <taxon>Bacillota</taxon>
        <taxon>Bacilli</taxon>
        <taxon>Bacillales</taxon>
        <taxon>Thermoactinomycetaceae</taxon>
        <taxon>Paenactinomyces</taxon>
    </lineage>
</organism>
<dbReference type="PANTHER" id="PTHR12302:SF3">
    <property type="entry name" value="SERINE_THREONINE-PROTEIN KINASE 31"/>
    <property type="match status" value="1"/>
</dbReference>